<dbReference type="AlphaFoldDB" id="A0A0D2IGE7"/>
<dbReference type="GeneID" id="27714132"/>
<organism evidence="1 2">
    <name type="scientific">Fonsecaea multimorphosa CBS 102226</name>
    <dbReference type="NCBI Taxonomy" id="1442371"/>
    <lineage>
        <taxon>Eukaryota</taxon>
        <taxon>Fungi</taxon>
        <taxon>Dikarya</taxon>
        <taxon>Ascomycota</taxon>
        <taxon>Pezizomycotina</taxon>
        <taxon>Eurotiomycetes</taxon>
        <taxon>Chaetothyriomycetidae</taxon>
        <taxon>Chaetothyriales</taxon>
        <taxon>Herpotrichiellaceae</taxon>
        <taxon>Fonsecaea</taxon>
    </lineage>
</organism>
<dbReference type="Proteomes" id="UP000053411">
    <property type="component" value="Unassembled WGS sequence"/>
</dbReference>
<accession>A0A0D2IGE7</accession>
<evidence type="ECO:0000313" key="2">
    <source>
        <dbReference type="Proteomes" id="UP000053411"/>
    </source>
</evidence>
<dbReference type="RefSeq" id="XP_016630254.1">
    <property type="nucleotide sequence ID" value="XM_016778883.1"/>
</dbReference>
<protein>
    <submittedName>
        <fullName evidence="1">Uncharacterized protein</fullName>
    </submittedName>
</protein>
<dbReference type="OrthoDB" id="10529592at2759"/>
<gene>
    <name evidence="1" type="ORF">Z520_08386</name>
</gene>
<proteinExistence type="predicted"/>
<dbReference type="VEuPathDB" id="FungiDB:Z520_08386"/>
<evidence type="ECO:0000313" key="1">
    <source>
        <dbReference type="EMBL" id="KIX96131.1"/>
    </source>
</evidence>
<reference evidence="1 2" key="1">
    <citation type="submission" date="2015-01" db="EMBL/GenBank/DDBJ databases">
        <title>The Genome Sequence of Fonsecaea multimorphosa CBS 102226.</title>
        <authorList>
            <consortium name="The Broad Institute Genomics Platform"/>
            <person name="Cuomo C."/>
            <person name="de Hoog S."/>
            <person name="Gorbushina A."/>
            <person name="Stielow B."/>
            <person name="Teixiera M."/>
            <person name="Abouelleil A."/>
            <person name="Chapman S.B."/>
            <person name="Priest M."/>
            <person name="Young S.K."/>
            <person name="Wortman J."/>
            <person name="Nusbaum C."/>
            <person name="Birren B."/>
        </authorList>
    </citation>
    <scope>NUCLEOTIDE SEQUENCE [LARGE SCALE GENOMIC DNA]</scope>
    <source>
        <strain evidence="1 2">CBS 102226</strain>
    </source>
</reference>
<keyword evidence="2" id="KW-1185">Reference proteome</keyword>
<name>A0A0D2IGE7_9EURO</name>
<sequence>MSSDPDPSRMEPQPYPFYPRALPPIPECLQSPAILETAAFINEKLDRFNQIEDKQKEILASGQAWSEGYNYKPEEGHRKKKTGTSKKMELRLWKEMCPFVVLGTKHIYTTIVSMKKGIDNRKELENFERETNDLFELHKTLRFNRFTYEAFLSHIHDLWPGAPSIYDNKQPSEYTELRAAYCSTKWSKLRDSDRQHKPNKYLMYVYEAEKEYKMIQRYKNVLDSRGDDVAEQGWPNELINQRLKFLAEAKEELESRMEPEPEQAA</sequence>
<dbReference type="EMBL" id="KN848079">
    <property type="protein sequence ID" value="KIX96131.1"/>
    <property type="molecule type" value="Genomic_DNA"/>
</dbReference>